<feature type="transmembrane region" description="Helical" evidence="1">
    <location>
        <begin position="12"/>
        <end position="33"/>
    </location>
</feature>
<gene>
    <name evidence="2" type="ORF">ACFO3E_17265</name>
</gene>
<protein>
    <submittedName>
        <fullName evidence="2">Uncharacterized protein</fullName>
    </submittedName>
</protein>
<comment type="caution">
    <text evidence="2">The sequence shown here is derived from an EMBL/GenBank/DDBJ whole genome shotgun (WGS) entry which is preliminary data.</text>
</comment>
<feature type="transmembrane region" description="Helical" evidence="1">
    <location>
        <begin position="66"/>
        <end position="87"/>
    </location>
</feature>
<keyword evidence="1" id="KW-0472">Membrane</keyword>
<proteinExistence type="predicted"/>
<dbReference type="Proteomes" id="UP001595957">
    <property type="component" value="Unassembled WGS sequence"/>
</dbReference>
<evidence type="ECO:0000313" key="3">
    <source>
        <dbReference type="Proteomes" id="UP001595957"/>
    </source>
</evidence>
<organism evidence="2 3">
    <name type="scientific">Sphingobium tyrosinilyticum</name>
    <dbReference type="NCBI Taxonomy" id="2715436"/>
    <lineage>
        <taxon>Bacteria</taxon>
        <taxon>Pseudomonadati</taxon>
        <taxon>Pseudomonadota</taxon>
        <taxon>Alphaproteobacteria</taxon>
        <taxon>Sphingomonadales</taxon>
        <taxon>Sphingomonadaceae</taxon>
        <taxon>Sphingobium</taxon>
    </lineage>
</organism>
<dbReference type="RefSeq" id="WP_380806708.1">
    <property type="nucleotide sequence ID" value="NZ_JBHSFZ010000063.1"/>
</dbReference>
<dbReference type="EMBL" id="JBHSFZ010000063">
    <property type="protein sequence ID" value="MFC4595909.1"/>
    <property type="molecule type" value="Genomic_DNA"/>
</dbReference>
<keyword evidence="3" id="KW-1185">Reference proteome</keyword>
<reference evidence="3" key="1">
    <citation type="journal article" date="2019" name="Int. J. Syst. Evol. Microbiol.">
        <title>The Global Catalogue of Microorganisms (GCM) 10K type strain sequencing project: providing services to taxonomists for standard genome sequencing and annotation.</title>
        <authorList>
            <consortium name="The Broad Institute Genomics Platform"/>
            <consortium name="The Broad Institute Genome Sequencing Center for Infectious Disease"/>
            <person name="Wu L."/>
            <person name="Ma J."/>
        </authorList>
    </citation>
    <scope>NUCLEOTIDE SEQUENCE [LARGE SCALE GENOMIC DNA]</scope>
    <source>
        <strain evidence="3">NBRC 103632</strain>
    </source>
</reference>
<evidence type="ECO:0000313" key="2">
    <source>
        <dbReference type="EMBL" id="MFC4595909.1"/>
    </source>
</evidence>
<keyword evidence="1" id="KW-1133">Transmembrane helix</keyword>
<sequence length="101" mass="10606">MIPTSFFGTTTWAALGLGVIASLLIFGVGMAYLEARRKQAARLGEGYGDILVNEPESPAGDHLPPLALAVMPLLVVALANLALPMVLPRLLGDSQNPPIRS</sequence>
<keyword evidence="1" id="KW-0812">Transmembrane</keyword>
<evidence type="ECO:0000256" key="1">
    <source>
        <dbReference type="SAM" id="Phobius"/>
    </source>
</evidence>
<accession>A0ABV9F424</accession>
<name>A0ABV9F424_9SPHN</name>